<dbReference type="Proteomes" id="UP000291483">
    <property type="component" value="Unassembled WGS sequence"/>
</dbReference>
<dbReference type="InterPro" id="IPR050834">
    <property type="entry name" value="Glycosyltransf_2"/>
</dbReference>
<dbReference type="EMBL" id="SHLC01000001">
    <property type="protein sequence ID" value="RZU66278.1"/>
    <property type="molecule type" value="Genomic_DNA"/>
</dbReference>
<dbReference type="GO" id="GO:0016740">
    <property type="term" value="F:transferase activity"/>
    <property type="evidence" value="ECO:0007669"/>
    <property type="project" value="UniProtKB-KW"/>
</dbReference>
<keyword evidence="2" id="KW-0808">Transferase</keyword>
<evidence type="ECO:0000313" key="3">
    <source>
        <dbReference type="Proteomes" id="UP000291483"/>
    </source>
</evidence>
<feature type="domain" description="Glycosyltransferase 2-like" evidence="1">
    <location>
        <begin position="16"/>
        <end position="113"/>
    </location>
</feature>
<reference evidence="2 3" key="1">
    <citation type="submission" date="2019-02" db="EMBL/GenBank/DDBJ databases">
        <title>Sequencing the genomes of 1000 actinobacteria strains.</title>
        <authorList>
            <person name="Klenk H.-P."/>
        </authorList>
    </citation>
    <scope>NUCLEOTIDE SEQUENCE [LARGE SCALE GENOMIC DNA]</scope>
    <source>
        <strain evidence="2 3">DSM 18319</strain>
    </source>
</reference>
<organism evidence="2 3">
    <name type="scientific">Microterricola gilva</name>
    <dbReference type="NCBI Taxonomy" id="393267"/>
    <lineage>
        <taxon>Bacteria</taxon>
        <taxon>Bacillati</taxon>
        <taxon>Actinomycetota</taxon>
        <taxon>Actinomycetes</taxon>
        <taxon>Micrococcales</taxon>
        <taxon>Microbacteriaceae</taxon>
        <taxon>Microterricola</taxon>
    </lineage>
</organism>
<dbReference type="InterPro" id="IPR001173">
    <property type="entry name" value="Glyco_trans_2-like"/>
</dbReference>
<evidence type="ECO:0000259" key="1">
    <source>
        <dbReference type="Pfam" id="PF00535"/>
    </source>
</evidence>
<dbReference type="PANTHER" id="PTHR43685">
    <property type="entry name" value="GLYCOSYLTRANSFERASE"/>
    <property type="match status" value="1"/>
</dbReference>
<gene>
    <name evidence="2" type="ORF">EV379_2631</name>
</gene>
<dbReference type="PANTHER" id="PTHR43685:SF14">
    <property type="entry name" value="GLYCOSYLTRANSFERASE 2-LIKE DOMAIN-CONTAINING PROTEIN"/>
    <property type="match status" value="1"/>
</dbReference>
<dbReference type="RefSeq" id="WP_242616369.1">
    <property type="nucleotide sequence ID" value="NZ_SHLC01000001.1"/>
</dbReference>
<dbReference type="Gene3D" id="3.90.550.10">
    <property type="entry name" value="Spore Coat Polysaccharide Biosynthesis Protein SpsA, Chain A"/>
    <property type="match status" value="1"/>
</dbReference>
<dbReference type="AlphaFoldDB" id="A0A4Q8ANY9"/>
<dbReference type="Pfam" id="PF00535">
    <property type="entry name" value="Glycos_transf_2"/>
    <property type="match status" value="1"/>
</dbReference>
<keyword evidence="3" id="KW-1185">Reference proteome</keyword>
<dbReference type="SUPFAM" id="SSF53448">
    <property type="entry name" value="Nucleotide-diphospho-sugar transferases"/>
    <property type="match status" value="1"/>
</dbReference>
<dbReference type="CDD" id="cd00761">
    <property type="entry name" value="Glyco_tranf_GTA_type"/>
    <property type="match status" value="1"/>
</dbReference>
<comment type="caution">
    <text evidence="2">The sequence shown here is derived from an EMBL/GenBank/DDBJ whole genome shotgun (WGS) entry which is preliminary data.</text>
</comment>
<sequence>MSAQNANGRPAVTIAVIIPSRNDAPMLAVCLAHLAAQTRQADQIIVVDNASTDDTAAVCAAAGVRRIYWPEVGVAGASAHGFDAADAGILARIDADSRPAGDWLALVESALGDAPTLTLLTGPGDFYGGPKVVHWLGRTLYLGGYFHVVGFLLGHPPVFGSNYAMTADVWARIGPAVVRDVPGIHDDLDVSYLVRPDMEVRFDPTLRMPVSARPFRSWGALGHRLGKAWLTFRHEFRAERPLRRRRARREWARSHRDHG</sequence>
<name>A0A4Q8ANY9_9MICO</name>
<dbReference type="InterPro" id="IPR029044">
    <property type="entry name" value="Nucleotide-diphossugar_trans"/>
</dbReference>
<proteinExistence type="predicted"/>
<evidence type="ECO:0000313" key="2">
    <source>
        <dbReference type="EMBL" id="RZU66278.1"/>
    </source>
</evidence>
<accession>A0A4Q8ANY9</accession>
<protein>
    <submittedName>
        <fullName evidence="2">Glycosyltransferase involved in cell wall biosynthesis</fullName>
    </submittedName>
</protein>